<dbReference type="SUPFAM" id="SSF51905">
    <property type="entry name" value="FAD/NAD(P)-binding domain"/>
    <property type="match status" value="1"/>
</dbReference>
<accession>A0ABZ2LVG2</accession>
<dbReference type="PANTHER" id="PTHR42877">
    <property type="entry name" value="L-ORNITHINE N(5)-MONOOXYGENASE-RELATED"/>
    <property type="match status" value="1"/>
</dbReference>
<name>A0ABZ2LVG2_9BACT</name>
<keyword evidence="2" id="KW-1185">Reference proteome</keyword>
<dbReference type="Proteomes" id="UP001370348">
    <property type="component" value="Chromosome"/>
</dbReference>
<dbReference type="RefSeq" id="WP_394824543.1">
    <property type="nucleotide sequence ID" value="NZ_CP089984.1"/>
</dbReference>
<gene>
    <name evidence="1" type="ORF">LZC94_44755</name>
</gene>
<evidence type="ECO:0000313" key="1">
    <source>
        <dbReference type="EMBL" id="WXB14919.1"/>
    </source>
</evidence>
<proteinExistence type="predicted"/>
<dbReference type="Pfam" id="PF13738">
    <property type="entry name" value="Pyr_redox_3"/>
    <property type="match status" value="1"/>
</dbReference>
<protein>
    <submittedName>
        <fullName evidence="1">NAD(P)/FAD-dependent oxidoreductase</fullName>
    </submittedName>
</protein>
<reference evidence="1 2" key="1">
    <citation type="submission" date="2021-12" db="EMBL/GenBank/DDBJ databases">
        <title>Discovery of the Pendulisporaceae a myxobacterial family with distinct sporulation behavior and unique specialized metabolism.</title>
        <authorList>
            <person name="Garcia R."/>
            <person name="Popoff A."/>
            <person name="Bader C.D."/>
            <person name="Loehr J."/>
            <person name="Walesch S."/>
            <person name="Walt C."/>
            <person name="Boldt J."/>
            <person name="Bunk B."/>
            <person name="Haeckl F.J.F.P.J."/>
            <person name="Gunesch A.P."/>
            <person name="Birkelbach J."/>
            <person name="Nuebel U."/>
            <person name="Pietschmann T."/>
            <person name="Bach T."/>
            <person name="Mueller R."/>
        </authorList>
    </citation>
    <scope>NUCLEOTIDE SEQUENCE [LARGE SCALE GENOMIC DNA]</scope>
    <source>
        <strain evidence="1 2">MSr11954</strain>
    </source>
</reference>
<dbReference type="PANTHER" id="PTHR42877:SF4">
    <property type="entry name" value="FAD_NAD(P)-BINDING DOMAIN-CONTAINING PROTEIN-RELATED"/>
    <property type="match status" value="1"/>
</dbReference>
<sequence length="509" mass="57510">MGNDVLEVAIVGAGFSGLGMAIRLLKAGISNFRIFEKAGEVGGTWRDNTYPGCACDVPSQLYSYSFEPNPDWSHEYGRQPEIQRYLLHCTEKYGLRSRIRFHSEITGAQFDEAAGEWVLRLNEGESVRARVVVSARGPFAGESMPAIEGADSFQGIRMHTARWNDGVALRGKRVALIGTGASAVQVGPAIAPEVAELTVFQRTPPWILPRPDRAITVQEKALNRALPPAMKVRRLGMYWFHELSAPFLILQHDWFKRPPQELARAHLRRSVKDRALRTKLTPRYKFGCKRVLLSSDWYPMLQRDNVRLIDEGVTRITEKGILTRDGVEHAFDVLVYATGYKVPLTEAPFAIHGLGGRTLGERFKDGAEAYKGMATAGFPNLFFLVGPFTGPGHQSVIAYAEAQMDYACQAILYRRQRRLKYVDVKREREARFVREMDWRSQFTVWTSGCASWYLSPNGRNNALYPGYNVEYRMRLLRFDPEDYELVAGDGAQVRAGLRDHVRTWLTALA</sequence>
<dbReference type="Gene3D" id="3.50.50.60">
    <property type="entry name" value="FAD/NAD(P)-binding domain"/>
    <property type="match status" value="2"/>
</dbReference>
<evidence type="ECO:0000313" key="2">
    <source>
        <dbReference type="Proteomes" id="UP001370348"/>
    </source>
</evidence>
<dbReference type="InterPro" id="IPR051209">
    <property type="entry name" value="FAD-bind_Monooxygenase_sf"/>
</dbReference>
<organism evidence="1 2">
    <name type="scientific">Pendulispora albinea</name>
    <dbReference type="NCBI Taxonomy" id="2741071"/>
    <lineage>
        <taxon>Bacteria</taxon>
        <taxon>Pseudomonadati</taxon>
        <taxon>Myxococcota</taxon>
        <taxon>Myxococcia</taxon>
        <taxon>Myxococcales</taxon>
        <taxon>Sorangiineae</taxon>
        <taxon>Pendulisporaceae</taxon>
        <taxon>Pendulispora</taxon>
    </lineage>
</organism>
<dbReference type="InterPro" id="IPR036188">
    <property type="entry name" value="FAD/NAD-bd_sf"/>
</dbReference>
<dbReference type="EMBL" id="CP089984">
    <property type="protein sequence ID" value="WXB14919.1"/>
    <property type="molecule type" value="Genomic_DNA"/>
</dbReference>
<dbReference type="PRINTS" id="PR00411">
    <property type="entry name" value="PNDRDTASEI"/>
</dbReference>